<dbReference type="PANTHER" id="PTHR43647:SF4">
    <property type="entry name" value="KETOREDUCTASE (KR) DOMAIN-CONTAINING PROTEIN"/>
    <property type="match status" value="1"/>
</dbReference>
<dbReference type="GO" id="GO:0005741">
    <property type="term" value="C:mitochondrial outer membrane"/>
    <property type="evidence" value="ECO:0007669"/>
    <property type="project" value="TreeGrafter"/>
</dbReference>
<protein>
    <submittedName>
        <fullName evidence="1">Short chain dehydrogenase/reductase SDR</fullName>
    </submittedName>
</protein>
<reference evidence="1 2" key="1">
    <citation type="submission" date="2018-02" db="EMBL/GenBank/DDBJ databases">
        <title>The genomes of Aspergillus section Nigri reveals drivers in fungal speciation.</title>
        <authorList>
            <consortium name="DOE Joint Genome Institute"/>
            <person name="Vesth T.C."/>
            <person name="Nybo J."/>
            <person name="Theobald S."/>
            <person name="Brandl J."/>
            <person name="Frisvad J.C."/>
            <person name="Nielsen K.F."/>
            <person name="Lyhne E.K."/>
            <person name="Kogle M.E."/>
            <person name="Kuo A."/>
            <person name="Riley R."/>
            <person name="Clum A."/>
            <person name="Nolan M."/>
            <person name="Lipzen A."/>
            <person name="Salamov A."/>
            <person name="Henrissat B."/>
            <person name="Wiebenga A."/>
            <person name="De vries R.P."/>
            <person name="Grigoriev I.V."/>
            <person name="Mortensen U.H."/>
            <person name="Andersen M.R."/>
            <person name="Baker S.E."/>
        </authorList>
    </citation>
    <scope>NUCLEOTIDE SEQUENCE [LARGE SCALE GENOMIC DNA]</scope>
    <source>
        <strain evidence="1 2">CBS 115571</strain>
    </source>
</reference>
<gene>
    <name evidence="1" type="ORF">BO99DRAFT_382967</name>
</gene>
<keyword evidence="2" id="KW-1185">Reference proteome</keyword>
<dbReference type="STRING" id="1450538.A0A2V5HEF2"/>
<dbReference type="EMBL" id="KZ825127">
    <property type="protein sequence ID" value="PYI20184.1"/>
    <property type="molecule type" value="Genomic_DNA"/>
</dbReference>
<dbReference type="SUPFAM" id="SSF51735">
    <property type="entry name" value="NAD(P)-binding Rossmann-fold domains"/>
    <property type="match status" value="1"/>
</dbReference>
<dbReference type="Proteomes" id="UP000249829">
    <property type="component" value="Unassembled WGS sequence"/>
</dbReference>
<dbReference type="AlphaFoldDB" id="A0A2V5HEF2"/>
<organism evidence="1 2">
    <name type="scientific">Aspergillus violaceofuscus (strain CBS 115571)</name>
    <dbReference type="NCBI Taxonomy" id="1450538"/>
    <lineage>
        <taxon>Eukaryota</taxon>
        <taxon>Fungi</taxon>
        <taxon>Dikarya</taxon>
        <taxon>Ascomycota</taxon>
        <taxon>Pezizomycotina</taxon>
        <taxon>Eurotiomycetes</taxon>
        <taxon>Eurotiomycetidae</taxon>
        <taxon>Eurotiales</taxon>
        <taxon>Aspergillaceae</taxon>
        <taxon>Aspergillus</taxon>
    </lineage>
</organism>
<dbReference type="InterPro" id="IPR036291">
    <property type="entry name" value="NAD(P)-bd_dom_sf"/>
</dbReference>
<dbReference type="Gene3D" id="3.40.50.720">
    <property type="entry name" value="NAD(P)-binding Rossmann-like Domain"/>
    <property type="match status" value="1"/>
</dbReference>
<dbReference type="GO" id="GO:0005789">
    <property type="term" value="C:endoplasmic reticulum membrane"/>
    <property type="evidence" value="ECO:0007669"/>
    <property type="project" value="TreeGrafter"/>
</dbReference>
<dbReference type="GO" id="GO:0000253">
    <property type="term" value="F:3-beta-hydroxysteroid 3-dehydrogenase (NADP+) activity"/>
    <property type="evidence" value="ECO:0007669"/>
    <property type="project" value="TreeGrafter"/>
</dbReference>
<evidence type="ECO:0000313" key="1">
    <source>
        <dbReference type="EMBL" id="PYI20184.1"/>
    </source>
</evidence>
<evidence type="ECO:0000313" key="2">
    <source>
        <dbReference type="Proteomes" id="UP000249829"/>
    </source>
</evidence>
<dbReference type="PANTHER" id="PTHR43647">
    <property type="entry name" value="DEHYDROGENASE"/>
    <property type="match status" value="1"/>
</dbReference>
<name>A0A2V5HEF2_ASPV1</name>
<sequence>MEGTVVLTGANGSLALGFAQALLESHPRKTLVATVRNPSPEEDLNTAKLLALVARYPKAKVHFETLDLGKLTNVHSFADKLSRLISSGALPRISAIVCNAASLSLVGGQKFTADGYEATFQVCHLAHYLLILKLLGSMDVTSGRIVMLGSITHYPEKSNPLCSLRPRFPADMEELLRPGPDPPALVHDRGFQRYATAKLANVTLANDLNRRLKRDDRLSSITAIAMDPGGLPSARSQGQQKRSTQRIFAVINFLMPVLKHVTTMFRTTEDAGRDLVALSLDSSFQGTRGYYMGRKEDIPAAVSMDSDTGTKLWDACWRWCGLSVEDTVLRAAAPQG</sequence>
<dbReference type="GO" id="GO:0005811">
    <property type="term" value="C:lipid droplet"/>
    <property type="evidence" value="ECO:0007669"/>
    <property type="project" value="TreeGrafter"/>
</dbReference>
<accession>A0A2V5HEF2</accession>
<dbReference type="InterPro" id="IPR051593">
    <property type="entry name" value="Ergosterol_Biosynth_ERG27"/>
</dbReference>
<proteinExistence type="predicted"/>
<dbReference type="OMA" id="CNAFTMS"/>